<dbReference type="Proteomes" id="UP001350005">
    <property type="component" value="Unassembled WGS sequence"/>
</dbReference>
<evidence type="ECO:0000313" key="2">
    <source>
        <dbReference type="EMBL" id="MEE6129877.1"/>
    </source>
</evidence>
<organism evidence="2 3">
    <name type="scientific">Chryseobacterium arthrosphaerae</name>
    <dbReference type="NCBI Taxonomy" id="651561"/>
    <lineage>
        <taxon>Bacteria</taxon>
        <taxon>Pseudomonadati</taxon>
        <taxon>Bacteroidota</taxon>
        <taxon>Flavobacteriia</taxon>
        <taxon>Flavobacteriales</taxon>
        <taxon>Weeksellaceae</taxon>
        <taxon>Chryseobacterium group</taxon>
        <taxon>Chryseobacterium</taxon>
    </lineage>
</organism>
<dbReference type="EMBL" id="JAZGJU010000063">
    <property type="protein sequence ID" value="MEE6129877.1"/>
    <property type="molecule type" value="Genomic_DNA"/>
</dbReference>
<evidence type="ECO:0000256" key="1">
    <source>
        <dbReference type="SAM" id="Phobius"/>
    </source>
</evidence>
<name>A0ABU7R4Z0_9FLAO</name>
<reference evidence="2 3" key="1">
    <citation type="submission" date="2024-01" db="EMBL/GenBank/DDBJ databases">
        <title>Whole genome of Chryseobacterium arthrosphaerae NNCa 2741.</title>
        <authorList>
            <person name="Boriskina E.V."/>
            <person name="Gordinskaya N.A."/>
            <person name="Kropotov V.S."/>
            <person name="Alekseeva A.E."/>
            <person name="Makhova M.A."/>
            <person name="Kryazhev D.V."/>
            <person name="Shkurkina I.S."/>
        </authorList>
    </citation>
    <scope>NUCLEOTIDE SEQUENCE [LARGE SCALE GENOMIC DNA]</scope>
    <source>
        <strain evidence="2 3">NNCa 2741</strain>
    </source>
</reference>
<sequence length="189" mass="21252">MKTKILILILLSSLMMGCRSKHKITTTYKENTKEKENVKTDSSGFRNIQSVQSKSDEVSVKESKDEISGDLLIQGKSDASSPFTFHQVIGGDTIQSISIKGTAEYSISNRYTKGDYRKQETKTEKSADRIQDSAQQSVSKEAIREVDAKISEQTKNIKLNGLDAAAWVFITIMGITLILLFFTYKYFKK</sequence>
<feature type="transmembrane region" description="Helical" evidence="1">
    <location>
        <begin position="164"/>
        <end position="184"/>
    </location>
</feature>
<protein>
    <recommendedName>
        <fullName evidence="4">Lipoprotein</fullName>
    </recommendedName>
</protein>
<comment type="caution">
    <text evidence="2">The sequence shown here is derived from an EMBL/GenBank/DDBJ whole genome shotgun (WGS) entry which is preliminary data.</text>
</comment>
<dbReference type="PROSITE" id="PS51257">
    <property type="entry name" value="PROKAR_LIPOPROTEIN"/>
    <property type="match status" value="1"/>
</dbReference>
<gene>
    <name evidence="2" type="ORF">V2E39_20935</name>
</gene>
<evidence type="ECO:0000313" key="3">
    <source>
        <dbReference type="Proteomes" id="UP001350005"/>
    </source>
</evidence>
<keyword evidence="1" id="KW-0472">Membrane</keyword>
<keyword evidence="1" id="KW-1133">Transmembrane helix</keyword>
<dbReference type="RefSeq" id="WP_241309227.1">
    <property type="nucleotide sequence ID" value="NZ_JAKYXJ010000002.1"/>
</dbReference>
<proteinExistence type="predicted"/>
<keyword evidence="1" id="KW-0812">Transmembrane</keyword>
<evidence type="ECO:0008006" key="4">
    <source>
        <dbReference type="Google" id="ProtNLM"/>
    </source>
</evidence>
<keyword evidence="3" id="KW-1185">Reference proteome</keyword>
<accession>A0ABU7R4Z0</accession>